<reference evidence="13 20" key="3">
    <citation type="journal article" date="2019" name="Nat. Med.">
        <title>A library of human gut bacterial isolates paired with longitudinal multiomics data enables mechanistic microbiome research.</title>
        <authorList>
            <person name="Poyet M."/>
            <person name="Groussin M."/>
            <person name="Gibbons S.M."/>
            <person name="Avila-Pacheco J."/>
            <person name="Jiang X."/>
            <person name="Kearney S.M."/>
            <person name="Perrotta A.R."/>
            <person name="Berdy B."/>
            <person name="Zhao S."/>
            <person name="Lieberman T.D."/>
            <person name="Swanson P.K."/>
            <person name="Smith M."/>
            <person name="Roesemann S."/>
            <person name="Alexander J.E."/>
            <person name="Rich S.A."/>
            <person name="Livny J."/>
            <person name="Vlamakis H."/>
            <person name="Clish C."/>
            <person name="Bullock K."/>
            <person name="Deik A."/>
            <person name="Scott J."/>
            <person name="Pierce K.A."/>
            <person name="Xavier R.J."/>
            <person name="Alm E.J."/>
        </authorList>
    </citation>
    <scope>NUCLEOTIDE SEQUENCE [LARGE SCALE GENOMIC DNA]</scope>
    <source>
        <strain evidence="13 20">BIOML-A1</strain>
    </source>
</reference>
<evidence type="ECO:0000256" key="5">
    <source>
        <dbReference type="ARBA" id="ARBA00023077"/>
    </source>
</evidence>
<dbReference type="InterPro" id="IPR023997">
    <property type="entry name" value="TonB-dep_OMP_SusC/RagA_CS"/>
</dbReference>
<keyword evidence="20" id="KW-1185">Reference proteome</keyword>
<dbReference type="Pfam" id="PF00593">
    <property type="entry name" value="TonB_dep_Rec_b-barrel"/>
    <property type="match status" value="1"/>
</dbReference>
<dbReference type="InterPro" id="IPR012910">
    <property type="entry name" value="Plug_dom"/>
</dbReference>
<comment type="similarity">
    <text evidence="8 9">Belongs to the TonB-dependent receptor family.</text>
</comment>
<dbReference type="NCBIfam" id="TIGR04057">
    <property type="entry name" value="SusC_RagA_signa"/>
    <property type="match status" value="1"/>
</dbReference>
<gene>
    <name evidence="14" type="ORF">DW701_07640</name>
    <name evidence="15" type="ORF">EAJ03_04325</name>
    <name evidence="13" type="ORF">F2Z23_04325</name>
    <name evidence="16" type="ORF">NCTC11155_02423</name>
</gene>
<evidence type="ECO:0000259" key="12">
    <source>
        <dbReference type="Pfam" id="PF07715"/>
    </source>
</evidence>
<dbReference type="Gene3D" id="2.40.170.20">
    <property type="entry name" value="TonB-dependent receptor, beta-barrel domain"/>
    <property type="match status" value="1"/>
</dbReference>
<dbReference type="EMBL" id="VVZX01000004">
    <property type="protein sequence ID" value="KAA5275921.1"/>
    <property type="molecule type" value="Genomic_DNA"/>
</dbReference>
<dbReference type="Gene3D" id="2.60.40.1120">
    <property type="entry name" value="Carboxypeptidase-like, regulatory domain"/>
    <property type="match status" value="1"/>
</dbReference>
<evidence type="ECO:0000313" key="19">
    <source>
        <dbReference type="Proteomes" id="UP000291917"/>
    </source>
</evidence>
<dbReference type="Gene3D" id="2.170.130.10">
    <property type="entry name" value="TonB-dependent receptor, plug domain"/>
    <property type="match status" value="1"/>
</dbReference>
<evidence type="ECO:0000256" key="4">
    <source>
        <dbReference type="ARBA" id="ARBA00022692"/>
    </source>
</evidence>
<dbReference type="Proteomes" id="UP000335496">
    <property type="component" value="Unassembled WGS sequence"/>
</dbReference>
<dbReference type="Proteomes" id="UP000283538">
    <property type="component" value="Unassembled WGS sequence"/>
</dbReference>
<dbReference type="GO" id="GO:0009279">
    <property type="term" value="C:cell outer membrane"/>
    <property type="evidence" value="ECO:0007669"/>
    <property type="project" value="UniProtKB-SubCell"/>
</dbReference>
<evidence type="ECO:0000313" key="13">
    <source>
        <dbReference type="EMBL" id="KAA5275921.1"/>
    </source>
</evidence>
<protein>
    <submittedName>
        <fullName evidence="16">Outer membrane receptor proteins, mostly Fe transport</fullName>
    </submittedName>
    <submittedName>
        <fullName evidence="13">TonB-dependent receptor</fullName>
    </submittedName>
</protein>
<evidence type="ECO:0000313" key="17">
    <source>
        <dbReference type="Proteomes" id="UP000254424"/>
    </source>
</evidence>
<feature type="domain" description="TonB-dependent receptor-like beta-barrel" evidence="11">
    <location>
        <begin position="392"/>
        <end position="942"/>
    </location>
</feature>
<evidence type="ECO:0000256" key="10">
    <source>
        <dbReference type="SAM" id="SignalP"/>
    </source>
</evidence>
<proteinExistence type="inferred from homology"/>
<evidence type="ECO:0000256" key="3">
    <source>
        <dbReference type="ARBA" id="ARBA00022452"/>
    </source>
</evidence>
<reference evidence="15 19" key="4">
    <citation type="journal article" date="2019" name="Science, e1252229">
        <title>Invertible promoters mediate bacterial phase variation, antibiotic resistance, and host adaptation in the gut.</title>
        <authorList>
            <person name="Jiang X."/>
            <person name="Hall A.B."/>
            <person name="Arthur T.D."/>
            <person name="Plichta D.R."/>
            <person name="Covington C.T."/>
            <person name="Poyet M."/>
            <person name="Crothers J."/>
            <person name="Moses P.L."/>
            <person name="Tolonen A.C."/>
            <person name="Vlamakis H."/>
            <person name="Alm E.J."/>
            <person name="Xavier R.J."/>
        </authorList>
    </citation>
    <scope>NUCLEOTIDE SEQUENCE [LARGE SCALE GENOMIC DNA]</scope>
    <source>
        <strain evidence="15">Bj_0095</strain>
        <strain evidence="19">bj_0095</strain>
    </source>
</reference>
<evidence type="ECO:0000256" key="2">
    <source>
        <dbReference type="ARBA" id="ARBA00022448"/>
    </source>
</evidence>
<comment type="subcellular location">
    <subcellularLocation>
        <location evidence="1 8">Cell outer membrane</location>
        <topology evidence="1 8">Multi-pass membrane protein</topology>
    </subcellularLocation>
</comment>
<keyword evidence="7 8" id="KW-0998">Cell outer membrane</keyword>
<dbReference type="EMBL" id="QSLA01000007">
    <property type="protein sequence ID" value="RHF09090.1"/>
    <property type="molecule type" value="Genomic_DNA"/>
</dbReference>
<feature type="signal peptide" evidence="10">
    <location>
        <begin position="1"/>
        <end position="21"/>
    </location>
</feature>
<dbReference type="PROSITE" id="PS52016">
    <property type="entry name" value="TONB_DEPENDENT_REC_3"/>
    <property type="match status" value="1"/>
</dbReference>
<dbReference type="EMBL" id="UFSX01000002">
    <property type="protein sequence ID" value="SUV43035.1"/>
    <property type="molecule type" value="Genomic_DNA"/>
</dbReference>
<keyword evidence="10" id="KW-0732">Signal</keyword>
<dbReference type="Proteomes" id="UP000254424">
    <property type="component" value="Unassembled WGS sequence"/>
</dbReference>
<dbReference type="AlphaFoldDB" id="A0A380ZAC5"/>
<feature type="chain" id="PRO_5044586834" evidence="10">
    <location>
        <begin position="22"/>
        <end position="978"/>
    </location>
</feature>
<keyword evidence="4 8" id="KW-0812">Transmembrane</keyword>
<keyword evidence="16" id="KW-0675">Receptor</keyword>
<sequence length="978" mass="108607">MKRVTLLFLSLVAIISMQSLSAQNFSVKGKVISEEGNEPLIGVAIVQEGSGNGVITDIDGNYNIEIKGAEQATLTFSYVGMQQQQHTVTASTKTLNITLKSDAQVMDEVVVVAYGVRKKGTIAGSVSTVKSEKLADVPAPSFDQALQGQATGLTVLSQSGEPSAPAVFSIRGTNSINSGTTPLFIMDGMPISSGDFNAINPSDIESISVLKDASSTSIYGARAANGVIVITTKRGALSNQHAKVTFRTQLGISQLAQENWNLMNTEERIAYEKEVGLDTGKDYDKLRQININWFDEVFNKSALLQNYEVQVNGATDKIRYYVSGNFYDQDGVAIESYFKRYNARANVEAQAKKWLKLGTNIMMTHEKIQQADQGAYSTVTPISAARFMLPYWNPYKEDGSLASVNDGSWKGLNQNPLEWIMNNPYSSKKNKLIGNIFFEVTPIEGLKIRSQAGLNYTDIGDETFSMPSYRPNQDQGKAARSNSHAYNLSITNTAEYRFNLNHVHDFNFLIGQEGIDYQSEGFSVATAGQNNDKLADIATGTRATSWGNSSTAYSYVSFFGRGEYNYDNRYYADFSLRTDGSSRFGVKGRWATFWSVGLMWNLLNEKFMKGCEWLTTAQLAISTGTSGNSEIPNYDHLALVGGGGNYLGDAGLAPLTKGNEELKWEKLWTTNIAIHLGFFNRINLDAEFYNKKTTNMLMAVPVAYADAGYGSRWDNVGGMINRGAELNLSADIIRTKDFTWNINTNVSYNKNEITELYNGVQEYVMATTGMKLAVGHSYGEFYLNRYAGVNPATGDPLWYDKNGEVTPVMNESDKVLVGHSYIAPWQGGFGTVVSWKGLSLGAQFSWVADRWMINNDRYFEENTTFDNYNLSRRMLYDRWKQAGDVTSIPRYGVTPQFDTHLLENASFLRLKNLSLGYTLPASLLERTKVLSSARVYVQAQNLFTFTDFSGMDPESSSNVYKAQYPMTRQFTFGLEFTF</sequence>
<evidence type="ECO:0000313" key="15">
    <source>
        <dbReference type="EMBL" id="RYT77251.1"/>
    </source>
</evidence>
<accession>A0A380ZAC5</accession>
<keyword evidence="3 8" id="KW-1134">Transmembrane beta strand</keyword>
<reference evidence="14 18" key="2">
    <citation type="submission" date="2018-08" db="EMBL/GenBank/DDBJ databases">
        <title>A genome reference for cultivated species of the human gut microbiota.</title>
        <authorList>
            <person name="Zou Y."/>
            <person name="Xue W."/>
            <person name="Luo G."/>
        </authorList>
    </citation>
    <scope>NUCLEOTIDE SEQUENCE [LARGE SCALE GENOMIC DNA]</scope>
    <source>
        <strain evidence="14 18">AM26-26AC</strain>
    </source>
</reference>
<dbReference type="STRING" id="483216.BACEGG_03108"/>
<evidence type="ECO:0000256" key="1">
    <source>
        <dbReference type="ARBA" id="ARBA00004571"/>
    </source>
</evidence>
<dbReference type="FunFam" id="2.170.130.10:FF:000003">
    <property type="entry name" value="SusC/RagA family TonB-linked outer membrane protein"/>
    <property type="match status" value="1"/>
</dbReference>
<dbReference type="EMBL" id="RCXL01000004">
    <property type="protein sequence ID" value="RYT77251.1"/>
    <property type="molecule type" value="Genomic_DNA"/>
</dbReference>
<dbReference type="SUPFAM" id="SSF56935">
    <property type="entry name" value="Porins"/>
    <property type="match status" value="1"/>
</dbReference>
<evidence type="ECO:0000313" key="20">
    <source>
        <dbReference type="Proteomes" id="UP000335496"/>
    </source>
</evidence>
<name>A0A380ZAC5_9BACE</name>
<evidence type="ECO:0000313" key="16">
    <source>
        <dbReference type="EMBL" id="SUV43035.1"/>
    </source>
</evidence>
<dbReference type="InterPro" id="IPR000531">
    <property type="entry name" value="Beta-barrel_TonB"/>
</dbReference>
<dbReference type="Pfam" id="PF13715">
    <property type="entry name" value="CarbopepD_reg_2"/>
    <property type="match status" value="1"/>
</dbReference>
<dbReference type="InterPro" id="IPR023996">
    <property type="entry name" value="TonB-dep_OMP_SusC/RagA"/>
</dbReference>
<dbReference type="InterPro" id="IPR039426">
    <property type="entry name" value="TonB-dep_rcpt-like"/>
</dbReference>
<keyword evidence="6 8" id="KW-0472">Membrane</keyword>
<dbReference type="NCBIfam" id="TIGR04056">
    <property type="entry name" value="OMP_RagA_SusC"/>
    <property type="match status" value="1"/>
</dbReference>
<dbReference type="Pfam" id="PF07715">
    <property type="entry name" value="Plug"/>
    <property type="match status" value="1"/>
</dbReference>
<dbReference type="InterPro" id="IPR036942">
    <property type="entry name" value="Beta-barrel_TonB_sf"/>
</dbReference>
<organism evidence="16 17">
    <name type="scientific">Bacteroides eggerthii</name>
    <dbReference type="NCBI Taxonomy" id="28111"/>
    <lineage>
        <taxon>Bacteria</taxon>
        <taxon>Pseudomonadati</taxon>
        <taxon>Bacteroidota</taxon>
        <taxon>Bacteroidia</taxon>
        <taxon>Bacteroidales</taxon>
        <taxon>Bacteroidaceae</taxon>
        <taxon>Bacteroides</taxon>
    </lineage>
</organism>
<dbReference type="GeneID" id="93069180"/>
<evidence type="ECO:0000259" key="11">
    <source>
        <dbReference type="Pfam" id="PF00593"/>
    </source>
</evidence>
<dbReference type="SUPFAM" id="SSF49464">
    <property type="entry name" value="Carboxypeptidase regulatory domain-like"/>
    <property type="match status" value="1"/>
</dbReference>
<keyword evidence="2 8" id="KW-0813">Transport</keyword>
<evidence type="ECO:0000256" key="7">
    <source>
        <dbReference type="ARBA" id="ARBA00023237"/>
    </source>
</evidence>
<dbReference type="InterPro" id="IPR037066">
    <property type="entry name" value="Plug_dom_sf"/>
</dbReference>
<reference evidence="16 17" key="1">
    <citation type="submission" date="2018-06" db="EMBL/GenBank/DDBJ databases">
        <authorList>
            <consortium name="Pathogen Informatics"/>
            <person name="Doyle S."/>
        </authorList>
    </citation>
    <scope>NUCLEOTIDE SEQUENCE [LARGE SCALE GENOMIC DNA]</scope>
    <source>
        <strain evidence="16 17">NCTC11155</strain>
    </source>
</reference>
<dbReference type="InterPro" id="IPR008969">
    <property type="entry name" value="CarboxyPept-like_regulatory"/>
</dbReference>
<dbReference type="RefSeq" id="WP_004291558.1">
    <property type="nucleotide sequence ID" value="NZ_CABKNQ010000017.1"/>
</dbReference>
<dbReference type="OrthoDB" id="9768177at2"/>
<feature type="domain" description="TonB-dependent receptor plug" evidence="12">
    <location>
        <begin position="121"/>
        <end position="227"/>
    </location>
</feature>
<evidence type="ECO:0000313" key="14">
    <source>
        <dbReference type="EMBL" id="RHF09090.1"/>
    </source>
</evidence>
<evidence type="ECO:0000256" key="9">
    <source>
        <dbReference type="RuleBase" id="RU003357"/>
    </source>
</evidence>
<evidence type="ECO:0000256" key="6">
    <source>
        <dbReference type="ARBA" id="ARBA00023136"/>
    </source>
</evidence>
<evidence type="ECO:0000256" key="8">
    <source>
        <dbReference type="PROSITE-ProRule" id="PRU01360"/>
    </source>
</evidence>
<dbReference type="Proteomes" id="UP000291917">
    <property type="component" value="Unassembled WGS sequence"/>
</dbReference>
<evidence type="ECO:0000313" key="18">
    <source>
        <dbReference type="Proteomes" id="UP000283538"/>
    </source>
</evidence>
<keyword evidence="5 9" id="KW-0798">TonB box</keyword>